<dbReference type="InterPro" id="IPR018114">
    <property type="entry name" value="TRYPSIN_HIS"/>
</dbReference>
<evidence type="ECO:0000313" key="8">
    <source>
        <dbReference type="EMBL" id="CAH3024932.1"/>
    </source>
</evidence>
<dbReference type="Pfam" id="PF00089">
    <property type="entry name" value="Trypsin"/>
    <property type="match status" value="1"/>
</dbReference>
<gene>
    <name evidence="8" type="ORF">PEVE_00024480</name>
</gene>
<keyword evidence="1" id="KW-0677">Repeat</keyword>
<keyword evidence="4" id="KW-0720">Serine protease</keyword>
<evidence type="ECO:0000256" key="3">
    <source>
        <dbReference type="PROSITE-ProRule" id="PRU00479"/>
    </source>
</evidence>
<dbReference type="CDD" id="cd00062">
    <property type="entry name" value="FN2"/>
    <property type="match status" value="1"/>
</dbReference>
<comment type="caution">
    <text evidence="8">The sequence shown here is derived from an EMBL/GenBank/DDBJ whole genome shotgun (WGS) entry which is preliminary data.</text>
</comment>
<evidence type="ECO:0000259" key="7">
    <source>
        <dbReference type="PROSITE" id="PS51092"/>
    </source>
</evidence>
<dbReference type="InterPro" id="IPR013806">
    <property type="entry name" value="Kringle-like"/>
</dbReference>
<dbReference type="PROSITE" id="PS00135">
    <property type="entry name" value="TRYPSIN_SER"/>
    <property type="match status" value="1"/>
</dbReference>
<dbReference type="PRINTS" id="PR00013">
    <property type="entry name" value="FNTYPEII"/>
</dbReference>
<dbReference type="InterPro" id="IPR043504">
    <property type="entry name" value="Peptidase_S1_PA_chymotrypsin"/>
</dbReference>
<evidence type="ECO:0000259" key="6">
    <source>
        <dbReference type="PROSITE" id="PS50240"/>
    </source>
</evidence>
<proteinExistence type="predicted"/>
<dbReference type="EMBL" id="CALNXI010000328">
    <property type="protein sequence ID" value="CAH3024932.1"/>
    <property type="molecule type" value="Genomic_DNA"/>
</dbReference>
<feature type="chain" id="PRO_5046769455" description="Peptidase S1 domain-containing protein" evidence="5">
    <location>
        <begin position="18"/>
        <end position="344"/>
    </location>
</feature>
<evidence type="ECO:0000313" key="9">
    <source>
        <dbReference type="Proteomes" id="UP001159427"/>
    </source>
</evidence>
<evidence type="ECO:0000256" key="5">
    <source>
        <dbReference type="SAM" id="SignalP"/>
    </source>
</evidence>
<dbReference type="Gene3D" id="2.10.10.10">
    <property type="entry name" value="Fibronectin, type II, collagen-binding"/>
    <property type="match status" value="1"/>
</dbReference>
<keyword evidence="4" id="KW-0645">Protease</keyword>
<accession>A0ABN8MCY7</accession>
<keyword evidence="2" id="KW-1015">Disulfide bond</keyword>
<keyword evidence="9" id="KW-1185">Reference proteome</keyword>
<keyword evidence="5" id="KW-0732">Signal</keyword>
<feature type="domain" description="Peptidase S1" evidence="6">
    <location>
        <begin position="113"/>
        <end position="342"/>
    </location>
</feature>
<comment type="caution">
    <text evidence="3">Lacks conserved residue(s) required for the propagation of feature annotation.</text>
</comment>
<sequence length="344" mass="36680">MKPVVLLFLCSLSYTIANPVCNTQKTEEGGCCQFPFYFDGYWFYSCTTHGWFQDWCSLTANYERDGQWGNCLDTPVTTAVPTPDTPAYTLPALTTASPPSGGSCGNKPAGSRIVGGIQAQQGEWPWQAMLAQPGGSQFCGGSLIADRWVLTASHCVTSASASQIVVRMGAHMITDTAQEHQVEKIIMHESYNSPLGLAHDIALLKLTTAVTMGNAVGTVCLPDINHPLLSGKQCYITGWGTLTSGGSQPDQLMEASVPIVSQASCSNAYPGQIHDSMICAGLDAGGVDACQGDSGGPMVCEFNGKWYLEGATSWGYGCAVAGKYGVYAKVRYLKTWVENKMSSE</sequence>
<protein>
    <recommendedName>
        <fullName evidence="10">Peptidase S1 domain-containing protein</fullName>
    </recommendedName>
</protein>
<dbReference type="InterPro" id="IPR033116">
    <property type="entry name" value="TRYPSIN_SER"/>
</dbReference>
<dbReference type="Proteomes" id="UP001159427">
    <property type="component" value="Unassembled WGS sequence"/>
</dbReference>
<dbReference type="PANTHER" id="PTHR24252">
    <property type="entry name" value="ACROSIN-RELATED"/>
    <property type="match status" value="1"/>
</dbReference>
<evidence type="ECO:0000256" key="2">
    <source>
        <dbReference type="ARBA" id="ARBA00023157"/>
    </source>
</evidence>
<dbReference type="SUPFAM" id="SSF50494">
    <property type="entry name" value="Trypsin-like serine proteases"/>
    <property type="match status" value="1"/>
</dbReference>
<organism evidence="8 9">
    <name type="scientific">Porites evermanni</name>
    <dbReference type="NCBI Taxonomy" id="104178"/>
    <lineage>
        <taxon>Eukaryota</taxon>
        <taxon>Metazoa</taxon>
        <taxon>Cnidaria</taxon>
        <taxon>Anthozoa</taxon>
        <taxon>Hexacorallia</taxon>
        <taxon>Scleractinia</taxon>
        <taxon>Fungiina</taxon>
        <taxon>Poritidae</taxon>
        <taxon>Porites</taxon>
    </lineage>
</organism>
<keyword evidence="4" id="KW-0378">Hydrolase</keyword>
<dbReference type="InterPro" id="IPR001254">
    <property type="entry name" value="Trypsin_dom"/>
</dbReference>
<feature type="domain" description="Fibronectin type-II" evidence="7">
    <location>
        <begin position="27"/>
        <end position="73"/>
    </location>
</feature>
<reference evidence="8 9" key="1">
    <citation type="submission" date="2022-05" db="EMBL/GenBank/DDBJ databases">
        <authorList>
            <consortium name="Genoscope - CEA"/>
            <person name="William W."/>
        </authorList>
    </citation>
    <scope>NUCLEOTIDE SEQUENCE [LARGE SCALE GENOMIC DNA]</scope>
</reference>
<dbReference type="PANTHER" id="PTHR24252:SF7">
    <property type="entry name" value="HYALIN"/>
    <property type="match status" value="1"/>
</dbReference>
<dbReference type="InterPro" id="IPR000562">
    <property type="entry name" value="FN_type2_dom"/>
</dbReference>
<dbReference type="PROSITE" id="PS00134">
    <property type="entry name" value="TRYPSIN_HIS"/>
    <property type="match status" value="1"/>
</dbReference>
<dbReference type="InterPro" id="IPR001314">
    <property type="entry name" value="Peptidase_S1A"/>
</dbReference>
<dbReference type="CDD" id="cd00190">
    <property type="entry name" value="Tryp_SPc"/>
    <property type="match status" value="1"/>
</dbReference>
<evidence type="ECO:0000256" key="4">
    <source>
        <dbReference type="RuleBase" id="RU363034"/>
    </source>
</evidence>
<dbReference type="SUPFAM" id="SSF57440">
    <property type="entry name" value="Kringle-like"/>
    <property type="match status" value="1"/>
</dbReference>
<dbReference type="InterPro" id="IPR036943">
    <property type="entry name" value="FN_type2_sf"/>
</dbReference>
<evidence type="ECO:0000256" key="1">
    <source>
        <dbReference type="ARBA" id="ARBA00022737"/>
    </source>
</evidence>
<dbReference type="SMART" id="SM00020">
    <property type="entry name" value="Tryp_SPc"/>
    <property type="match status" value="1"/>
</dbReference>
<dbReference type="SMART" id="SM00059">
    <property type="entry name" value="FN2"/>
    <property type="match status" value="1"/>
</dbReference>
<dbReference type="PRINTS" id="PR00722">
    <property type="entry name" value="CHYMOTRYPSIN"/>
</dbReference>
<dbReference type="PROSITE" id="PS50240">
    <property type="entry name" value="TRYPSIN_DOM"/>
    <property type="match status" value="1"/>
</dbReference>
<dbReference type="InterPro" id="IPR009003">
    <property type="entry name" value="Peptidase_S1_PA"/>
</dbReference>
<dbReference type="Pfam" id="PF00040">
    <property type="entry name" value="fn2"/>
    <property type="match status" value="1"/>
</dbReference>
<dbReference type="Gene3D" id="2.40.10.10">
    <property type="entry name" value="Trypsin-like serine proteases"/>
    <property type="match status" value="1"/>
</dbReference>
<evidence type="ECO:0008006" key="10">
    <source>
        <dbReference type="Google" id="ProtNLM"/>
    </source>
</evidence>
<name>A0ABN8MCY7_9CNID</name>
<dbReference type="PROSITE" id="PS51092">
    <property type="entry name" value="FN2_2"/>
    <property type="match status" value="1"/>
</dbReference>
<feature type="signal peptide" evidence="5">
    <location>
        <begin position="1"/>
        <end position="17"/>
    </location>
</feature>